<feature type="compositionally biased region" description="Polar residues" evidence="1">
    <location>
        <begin position="178"/>
        <end position="187"/>
    </location>
</feature>
<feature type="compositionally biased region" description="Polar residues" evidence="1">
    <location>
        <begin position="57"/>
        <end position="88"/>
    </location>
</feature>
<evidence type="ECO:0000256" key="1">
    <source>
        <dbReference type="SAM" id="MobiDB-lite"/>
    </source>
</evidence>
<dbReference type="EMBL" id="BKCJ010333353">
    <property type="protein sequence ID" value="GEZ85877.1"/>
    <property type="molecule type" value="Genomic_DNA"/>
</dbReference>
<dbReference type="AlphaFoldDB" id="A0A699IU33"/>
<feature type="region of interest" description="Disordered" evidence="1">
    <location>
        <begin position="167"/>
        <end position="188"/>
    </location>
</feature>
<comment type="caution">
    <text evidence="2">The sequence shown here is derived from an EMBL/GenBank/DDBJ whole genome shotgun (WGS) entry which is preliminary data.</text>
</comment>
<organism evidence="2">
    <name type="scientific">Tanacetum cinerariifolium</name>
    <name type="common">Dalmatian daisy</name>
    <name type="synonym">Chrysanthemum cinerariifolium</name>
    <dbReference type="NCBI Taxonomy" id="118510"/>
    <lineage>
        <taxon>Eukaryota</taxon>
        <taxon>Viridiplantae</taxon>
        <taxon>Streptophyta</taxon>
        <taxon>Embryophyta</taxon>
        <taxon>Tracheophyta</taxon>
        <taxon>Spermatophyta</taxon>
        <taxon>Magnoliopsida</taxon>
        <taxon>eudicotyledons</taxon>
        <taxon>Gunneridae</taxon>
        <taxon>Pentapetalae</taxon>
        <taxon>asterids</taxon>
        <taxon>campanulids</taxon>
        <taxon>Asterales</taxon>
        <taxon>Asteraceae</taxon>
        <taxon>Asteroideae</taxon>
        <taxon>Anthemideae</taxon>
        <taxon>Anthemidinae</taxon>
        <taxon>Tanacetum</taxon>
    </lineage>
</organism>
<sequence length="624" mass="71110">LQGVYVVASGAEPPKAKTKYKKKADESVTSLKSKTTSTSKEAEQVKLVTKRRKTDFHISQASGSGDVVDTQSKVLNEQQQKTSGTDEGTSIIPRVLDVPPYESKSDKESWGDSDDEDDDNDEDGDNDDDAESDDHDDDSDNEIIESDKDDEVLKELYGDVNVNLEKGDAEITDANPKGSEQLNVSQESRFEQEEDAHMTLTPVSDAQKVNEPVQSSSVSSDFTSKFLNLENPSSADNEVESLMETLVPHATVIPELTFGFTTTTPPPPLEEAQAENQDFLNQLDMTIKKIIKNEVKEQVSKIMPNIEKYVTESLRAKVLVRPTNQPQIAYAVAASSSKFELKKILIDKIEANKSDKMIKTRMKTSLLDQTDGQREGNLVKMLHPSKIQGIQQDQEFIMGDNIEQPVDKEIWITQAARTKEPPTSFDEFNDTSFDFFAFFLHQLQIPDLTQEILVGLAFNLLKGTFKSITKLEYHLEECSKATAERLDWHNPETKPYLFDLRKPLPLIQDHRGRQIILKDYLINKDLEYPNDGYSSRRYSTFMTTTTEEIEVRLDYHQLYTFKEGDFKRLRLQDIEDMLLLLVQQKLTNLTIDERFDLNVALRMFTRRIFIQKRVKDLQLGVKSY</sequence>
<evidence type="ECO:0000313" key="2">
    <source>
        <dbReference type="EMBL" id="GEZ85877.1"/>
    </source>
</evidence>
<feature type="compositionally biased region" description="Low complexity" evidence="1">
    <location>
        <begin position="29"/>
        <end position="39"/>
    </location>
</feature>
<protein>
    <submittedName>
        <fullName evidence="2">Uncharacterized protein</fullName>
    </submittedName>
</protein>
<accession>A0A699IU33</accession>
<feature type="region of interest" description="Disordered" evidence="1">
    <location>
        <begin position="1"/>
        <end position="152"/>
    </location>
</feature>
<name>A0A699IU33_TANCI</name>
<proteinExistence type="predicted"/>
<feature type="non-terminal residue" evidence="2">
    <location>
        <position position="1"/>
    </location>
</feature>
<gene>
    <name evidence="2" type="ORF">Tci_557850</name>
</gene>
<reference evidence="2" key="1">
    <citation type="journal article" date="2019" name="Sci. Rep.">
        <title>Draft genome of Tanacetum cinerariifolium, the natural source of mosquito coil.</title>
        <authorList>
            <person name="Yamashiro T."/>
            <person name="Shiraishi A."/>
            <person name="Satake H."/>
            <person name="Nakayama K."/>
        </authorList>
    </citation>
    <scope>NUCLEOTIDE SEQUENCE</scope>
</reference>
<feature type="compositionally biased region" description="Acidic residues" evidence="1">
    <location>
        <begin position="111"/>
        <end position="150"/>
    </location>
</feature>